<feature type="compositionally biased region" description="Pro residues" evidence="1">
    <location>
        <begin position="72"/>
        <end position="82"/>
    </location>
</feature>
<evidence type="ECO:0000313" key="3">
    <source>
        <dbReference type="Proteomes" id="UP001374535"/>
    </source>
</evidence>
<gene>
    <name evidence="2" type="ORF">V8G54_019436</name>
</gene>
<feature type="region of interest" description="Disordered" evidence="1">
    <location>
        <begin position="72"/>
        <end position="103"/>
    </location>
</feature>
<proteinExistence type="predicted"/>
<reference evidence="2 3" key="1">
    <citation type="journal article" date="2023" name="Life. Sci Alliance">
        <title>Evolutionary insights into 3D genome organization and epigenetic landscape of Vigna mungo.</title>
        <authorList>
            <person name="Junaid A."/>
            <person name="Singh B."/>
            <person name="Bhatia S."/>
        </authorList>
    </citation>
    <scope>NUCLEOTIDE SEQUENCE [LARGE SCALE GENOMIC DNA]</scope>
    <source>
        <strain evidence="2">Urdbean</strain>
    </source>
</reference>
<dbReference type="AlphaFoldDB" id="A0AAQ3N9Z4"/>
<protein>
    <submittedName>
        <fullName evidence="2">Uncharacterized protein</fullName>
    </submittedName>
</protein>
<organism evidence="2 3">
    <name type="scientific">Vigna mungo</name>
    <name type="common">Black gram</name>
    <name type="synonym">Phaseolus mungo</name>
    <dbReference type="NCBI Taxonomy" id="3915"/>
    <lineage>
        <taxon>Eukaryota</taxon>
        <taxon>Viridiplantae</taxon>
        <taxon>Streptophyta</taxon>
        <taxon>Embryophyta</taxon>
        <taxon>Tracheophyta</taxon>
        <taxon>Spermatophyta</taxon>
        <taxon>Magnoliopsida</taxon>
        <taxon>eudicotyledons</taxon>
        <taxon>Gunneridae</taxon>
        <taxon>Pentapetalae</taxon>
        <taxon>rosids</taxon>
        <taxon>fabids</taxon>
        <taxon>Fabales</taxon>
        <taxon>Fabaceae</taxon>
        <taxon>Papilionoideae</taxon>
        <taxon>50 kb inversion clade</taxon>
        <taxon>NPAAA clade</taxon>
        <taxon>indigoferoid/millettioid clade</taxon>
        <taxon>Phaseoleae</taxon>
        <taxon>Vigna</taxon>
    </lineage>
</organism>
<evidence type="ECO:0000313" key="2">
    <source>
        <dbReference type="EMBL" id="WVZ06090.1"/>
    </source>
</evidence>
<name>A0AAQ3N9Z4_VIGMU</name>
<keyword evidence="3" id="KW-1185">Reference proteome</keyword>
<accession>A0AAQ3N9Z4</accession>
<sequence>MYNLNLTVLCLYIKNSKRGIYVSKFSINGFTHKPGMKKANCWVCMEYSSTPEHATSVSLLPFPSPCFRYPPEAPSTVSPPHPVSASLEQHVESQRTSRQKEES</sequence>
<dbReference type="Proteomes" id="UP001374535">
    <property type="component" value="Chromosome 6"/>
</dbReference>
<feature type="compositionally biased region" description="Basic and acidic residues" evidence="1">
    <location>
        <begin position="89"/>
        <end position="103"/>
    </location>
</feature>
<evidence type="ECO:0000256" key="1">
    <source>
        <dbReference type="SAM" id="MobiDB-lite"/>
    </source>
</evidence>
<dbReference type="EMBL" id="CP144695">
    <property type="protein sequence ID" value="WVZ06090.1"/>
    <property type="molecule type" value="Genomic_DNA"/>
</dbReference>